<gene>
    <name evidence="1" type="ORF">KBTEX_04428</name>
</gene>
<protein>
    <submittedName>
        <fullName evidence="1">Uncharacterized protein</fullName>
    </submittedName>
</protein>
<sequence>MFFSFNHFRRLFIVFDSSYRGDMIFITHFDELNTDSIPTHSRNSRHSRTNNNTAGRNNHEVVILTDCF</sequence>
<accession>A0A5B8RGQ5</accession>
<reference evidence="1" key="1">
    <citation type="submission" date="2019-06" db="EMBL/GenBank/DDBJ databases">
        <authorList>
            <person name="Murdoch R.W."/>
            <person name="Fathepure B."/>
        </authorList>
    </citation>
    <scope>NUCLEOTIDE SEQUENCE</scope>
</reference>
<proteinExistence type="predicted"/>
<name>A0A5B8RGQ5_9ZZZZ</name>
<organism evidence="1">
    <name type="scientific">uncultured organism</name>
    <dbReference type="NCBI Taxonomy" id="155900"/>
    <lineage>
        <taxon>unclassified sequences</taxon>
        <taxon>environmental samples</taxon>
    </lineage>
</organism>
<dbReference type="AlphaFoldDB" id="A0A5B8RGQ5"/>
<dbReference type="EMBL" id="MN079711">
    <property type="protein sequence ID" value="QEA08060.1"/>
    <property type="molecule type" value="Genomic_DNA"/>
</dbReference>
<evidence type="ECO:0000313" key="1">
    <source>
        <dbReference type="EMBL" id="QEA08060.1"/>
    </source>
</evidence>